<name>A0A4R5BYY1_9PSEU</name>
<dbReference type="InterPro" id="IPR002645">
    <property type="entry name" value="STAS_dom"/>
</dbReference>
<organism evidence="7 8">
    <name type="scientific">Saccharopolyspora karakumensis</name>
    <dbReference type="NCBI Taxonomy" id="2530386"/>
    <lineage>
        <taxon>Bacteria</taxon>
        <taxon>Bacillati</taxon>
        <taxon>Actinomycetota</taxon>
        <taxon>Actinomycetes</taxon>
        <taxon>Pseudonocardiales</taxon>
        <taxon>Pseudonocardiaceae</taxon>
        <taxon>Saccharopolyspora</taxon>
    </lineage>
</organism>
<sequence>MVFRSLTGYRPAWLGKDVVAGMTVWAVLVPEALAYATIAGVPPVVGLYAAPAALVLYAAFGSSRHLVVGPMSATAALSAAVVAGVASRPGSDAVVLTAGLAVVAGVIAVGAGLLRLGFLAGFISEPVLKGFIVGLALTIIVGQLPKLLGVDGGDGEFFEKLWALIGHLGEVNGWSLAVGVPALLLVLVFMRYLPLVPASLIVVACGVLAAVLLGLEDRGVAVVGDIEPGLPSIGVPALALGDYLALVAGGAGIVLVGFSEGLGAAKTYAAKAGYDVDPNRELLGLGAANLGAGLMSGMVVNGSLSKTAVNGTAGARSQVSGLVVSGLTIVTLLVLTPLFEQLPEPVLAAVVIAAVIELVDVGGLRELFRVWTRRLGSIYGVAARADFLAALAALVGVLVFGTLAGLFVGIAMSALLLLYRASRPNLAILGRIPGETQVWADVARHPGAEQTEGVSVIRVESGLFFANAEHVRSGIREVGEQPGMRGVVLDVETVPFVDVTAARMLAALARDLDAKGVRLLLARDVGQVRDVLRSAGPADLVHDVHPDLDTAVREVTARRPSTGSGGDAD</sequence>
<dbReference type="PROSITE" id="PS01130">
    <property type="entry name" value="SLC26A"/>
    <property type="match status" value="1"/>
</dbReference>
<dbReference type="Pfam" id="PF00916">
    <property type="entry name" value="Sulfate_transp"/>
    <property type="match status" value="1"/>
</dbReference>
<feature type="transmembrane region" description="Helical" evidence="5">
    <location>
        <begin position="319"/>
        <end position="339"/>
    </location>
</feature>
<dbReference type="PROSITE" id="PS50801">
    <property type="entry name" value="STAS"/>
    <property type="match status" value="1"/>
</dbReference>
<dbReference type="EMBL" id="SMLA01000008">
    <property type="protein sequence ID" value="TDD90660.1"/>
    <property type="molecule type" value="Genomic_DNA"/>
</dbReference>
<proteinExistence type="predicted"/>
<dbReference type="NCBIfam" id="TIGR00815">
    <property type="entry name" value="sulP"/>
    <property type="match status" value="1"/>
</dbReference>
<dbReference type="SUPFAM" id="SSF52091">
    <property type="entry name" value="SpoIIaa-like"/>
    <property type="match status" value="1"/>
</dbReference>
<dbReference type="Gene3D" id="3.30.750.24">
    <property type="entry name" value="STAS domain"/>
    <property type="match status" value="1"/>
</dbReference>
<evidence type="ECO:0000313" key="7">
    <source>
        <dbReference type="EMBL" id="TDD90660.1"/>
    </source>
</evidence>
<dbReference type="InterPro" id="IPR011547">
    <property type="entry name" value="SLC26A/SulP_dom"/>
</dbReference>
<keyword evidence="4 5" id="KW-0472">Membrane</keyword>
<dbReference type="CDD" id="cd07042">
    <property type="entry name" value="STAS_SulP_like_sulfate_transporter"/>
    <property type="match status" value="1"/>
</dbReference>
<feature type="transmembrane region" description="Helical" evidence="5">
    <location>
        <begin position="388"/>
        <end position="419"/>
    </location>
</feature>
<accession>A0A4R5BYY1</accession>
<protein>
    <submittedName>
        <fullName evidence="7">SulP family inorganic anion transporter</fullName>
    </submittedName>
</protein>
<evidence type="ECO:0000256" key="1">
    <source>
        <dbReference type="ARBA" id="ARBA00004141"/>
    </source>
</evidence>
<keyword evidence="2 5" id="KW-0812">Transmembrane</keyword>
<reference evidence="7 8" key="1">
    <citation type="submission" date="2019-03" db="EMBL/GenBank/DDBJ databases">
        <title>Draft genome sequences of novel Actinobacteria.</title>
        <authorList>
            <person name="Sahin N."/>
            <person name="Ay H."/>
            <person name="Saygin H."/>
        </authorList>
    </citation>
    <scope>NUCLEOTIDE SEQUENCE [LARGE SCALE GENOMIC DNA]</scope>
    <source>
        <strain evidence="7 8">5K548</strain>
    </source>
</reference>
<feature type="transmembrane region" description="Helical" evidence="5">
    <location>
        <begin position="32"/>
        <end position="59"/>
    </location>
</feature>
<feature type="transmembrane region" description="Helical" evidence="5">
    <location>
        <begin position="93"/>
        <end position="114"/>
    </location>
</feature>
<dbReference type="Proteomes" id="UP000294723">
    <property type="component" value="Unassembled WGS sequence"/>
</dbReference>
<evidence type="ECO:0000256" key="5">
    <source>
        <dbReference type="SAM" id="Phobius"/>
    </source>
</evidence>
<dbReference type="InterPro" id="IPR001902">
    <property type="entry name" value="SLC26A/SulP_fam"/>
</dbReference>
<evidence type="ECO:0000259" key="6">
    <source>
        <dbReference type="PROSITE" id="PS50801"/>
    </source>
</evidence>
<feature type="domain" description="STAS" evidence="6">
    <location>
        <begin position="444"/>
        <end position="555"/>
    </location>
</feature>
<keyword evidence="3 5" id="KW-1133">Transmembrane helix</keyword>
<feature type="transmembrane region" description="Helical" evidence="5">
    <location>
        <begin position="345"/>
        <end position="368"/>
    </location>
</feature>
<dbReference type="AlphaFoldDB" id="A0A4R5BYY1"/>
<feature type="transmembrane region" description="Helical" evidence="5">
    <location>
        <begin position="66"/>
        <end position="87"/>
    </location>
</feature>
<dbReference type="PANTHER" id="PTHR11814">
    <property type="entry name" value="SULFATE TRANSPORTER"/>
    <property type="match status" value="1"/>
</dbReference>
<evidence type="ECO:0000256" key="4">
    <source>
        <dbReference type="ARBA" id="ARBA00023136"/>
    </source>
</evidence>
<evidence type="ECO:0000313" key="8">
    <source>
        <dbReference type="Proteomes" id="UP000294723"/>
    </source>
</evidence>
<keyword evidence="8" id="KW-1185">Reference proteome</keyword>
<dbReference type="Pfam" id="PF01740">
    <property type="entry name" value="STAS"/>
    <property type="match status" value="1"/>
</dbReference>
<feature type="transmembrane region" description="Helical" evidence="5">
    <location>
        <begin position="195"/>
        <end position="215"/>
    </location>
</feature>
<dbReference type="GO" id="GO:0008271">
    <property type="term" value="F:secondary active sulfate transmembrane transporter activity"/>
    <property type="evidence" value="ECO:0007669"/>
    <property type="project" value="InterPro"/>
</dbReference>
<evidence type="ECO:0000256" key="3">
    <source>
        <dbReference type="ARBA" id="ARBA00022989"/>
    </source>
</evidence>
<comment type="subcellular location">
    <subcellularLocation>
        <location evidence="1">Membrane</location>
        <topology evidence="1">Multi-pass membrane protein</topology>
    </subcellularLocation>
</comment>
<dbReference type="InterPro" id="IPR018045">
    <property type="entry name" value="S04_transporter_CS"/>
</dbReference>
<dbReference type="GO" id="GO:0016020">
    <property type="term" value="C:membrane"/>
    <property type="evidence" value="ECO:0007669"/>
    <property type="project" value="UniProtKB-SubCell"/>
</dbReference>
<comment type="caution">
    <text evidence="7">The sequence shown here is derived from an EMBL/GenBank/DDBJ whole genome shotgun (WGS) entry which is preliminary data.</text>
</comment>
<feature type="transmembrane region" description="Helical" evidence="5">
    <location>
        <begin position="164"/>
        <end position="188"/>
    </location>
</feature>
<evidence type="ECO:0000256" key="2">
    <source>
        <dbReference type="ARBA" id="ARBA00022692"/>
    </source>
</evidence>
<feature type="transmembrane region" description="Helical" evidence="5">
    <location>
        <begin position="235"/>
        <end position="258"/>
    </location>
</feature>
<feature type="transmembrane region" description="Helical" evidence="5">
    <location>
        <begin position="126"/>
        <end position="144"/>
    </location>
</feature>
<gene>
    <name evidence="7" type="ORF">E1202_08320</name>
</gene>
<dbReference type="InterPro" id="IPR036513">
    <property type="entry name" value="STAS_dom_sf"/>
</dbReference>